<accession>A0ABD6T0I8</accession>
<name>A0ABD6T0I8_9BACI</name>
<dbReference type="EMBL" id="NUTL01000126">
    <property type="protein sequence ID" value="PHE89886.1"/>
    <property type="molecule type" value="Genomic_DNA"/>
</dbReference>
<comment type="caution">
    <text evidence="1">The sequence shown here is derived from an EMBL/GenBank/DDBJ whole genome shotgun (WGS) entry which is preliminary data.</text>
</comment>
<organism evidence="1 2">
    <name type="scientific">Bacillus pseudomycoides</name>
    <dbReference type="NCBI Taxonomy" id="64104"/>
    <lineage>
        <taxon>Bacteria</taxon>
        <taxon>Bacillati</taxon>
        <taxon>Bacillota</taxon>
        <taxon>Bacilli</taxon>
        <taxon>Bacillales</taxon>
        <taxon>Bacillaceae</taxon>
        <taxon>Bacillus</taxon>
        <taxon>Bacillus cereus group</taxon>
    </lineage>
</organism>
<reference evidence="1 2" key="1">
    <citation type="submission" date="2017-09" db="EMBL/GenBank/DDBJ databases">
        <title>Large-scale bioinformatics analysis of Bacillus genomes uncovers conserved roles of natural products in bacterial physiology.</title>
        <authorList>
            <consortium name="Agbiome Team Llc"/>
            <person name="Bleich R.M."/>
            <person name="Grubbs K.J."/>
            <person name="Santa Maria K.C."/>
            <person name="Allen S.E."/>
            <person name="Farag S."/>
            <person name="Shank E.A."/>
            <person name="Bowers A."/>
        </authorList>
    </citation>
    <scope>NUCLEOTIDE SEQUENCE [LARGE SCALE GENOMIC DNA]</scope>
    <source>
        <strain evidence="1 2">AFS037265</strain>
    </source>
</reference>
<evidence type="ECO:0000313" key="2">
    <source>
        <dbReference type="Proteomes" id="UP000221918"/>
    </source>
</evidence>
<evidence type="ECO:0000313" key="1">
    <source>
        <dbReference type="EMBL" id="PHE89886.1"/>
    </source>
</evidence>
<dbReference type="AlphaFoldDB" id="A0ABD6T0I8"/>
<protein>
    <submittedName>
        <fullName evidence="1">Uncharacterized protein</fullName>
    </submittedName>
</protein>
<gene>
    <name evidence="1" type="ORF">COF81_24385</name>
</gene>
<sequence>MSFERRRRGRFDRREREFFGERECFEEKNCFVERKRRSRLDHIREGDKIQVFSGSNRIDGTGVFIKVEDRFLVWVDECANINVTSLDVISVCREHSCNA</sequence>
<dbReference type="RefSeq" id="WP_098205857.1">
    <property type="nucleotide sequence ID" value="NZ_JBCNAU010000033.1"/>
</dbReference>
<dbReference type="Proteomes" id="UP000221918">
    <property type="component" value="Unassembled WGS sequence"/>
</dbReference>
<proteinExistence type="predicted"/>